<feature type="region of interest" description="Disordered" evidence="1">
    <location>
        <begin position="51"/>
        <end position="105"/>
    </location>
</feature>
<dbReference type="Proteomes" id="UP000799421">
    <property type="component" value="Unassembled WGS sequence"/>
</dbReference>
<proteinExistence type="predicted"/>
<keyword evidence="3" id="KW-1185">Reference proteome</keyword>
<protein>
    <submittedName>
        <fullName evidence="2">Uncharacterized protein</fullName>
    </submittedName>
</protein>
<dbReference type="EMBL" id="MU005997">
    <property type="protein sequence ID" value="KAF2859159.1"/>
    <property type="molecule type" value="Genomic_DNA"/>
</dbReference>
<gene>
    <name evidence="2" type="ORF">K470DRAFT_265525</name>
</gene>
<dbReference type="AlphaFoldDB" id="A0A6A7BWS8"/>
<reference evidence="2" key="1">
    <citation type="journal article" date="2020" name="Stud. Mycol.">
        <title>101 Dothideomycetes genomes: a test case for predicting lifestyles and emergence of pathogens.</title>
        <authorList>
            <person name="Haridas S."/>
            <person name="Albert R."/>
            <person name="Binder M."/>
            <person name="Bloem J."/>
            <person name="Labutti K."/>
            <person name="Salamov A."/>
            <person name="Andreopoulos B."/>
            <person name="Baker S."/>
            <person name="Barry K."/>
            <person name="Bills G."/>
            <person name="Bluhm B."/>
            <person name="Cannon C."/>
            <person name="Castanera R."/>
            <person name="Culley D."/>
            <person name="Daum C."/>
            <person name="Ezra D."/>
            <person name="Gonzalez J."/>
            <person name="Henrissat B."/>
            <person name="Kuo A."/>
            <person name="Liang C."/>
            <person name="Lipzen A."/>
            <person name="Lutzoni F."/>
            <person name="Magnuson J."/>
            <person name="Mondo S."/>
            <person name="Nolan M."/>
            <person name="Ohm R."/>
            <person name="Pangilinan J."/>
            <person name="Park H.-J."/>
            <person name="Ramirez L."/>
            <person name="Alfaro M."/>
            <person name="Sun H."/>
            <person name="Tritt A."/>
            <person name="Yoshinaga Y."/>
            <person name="Zwiers L.-H."/>
            <person name="Turgeon B."/>
            <person name="Goodwin S."/>
            <person name="Spatafora J."/>
            <person name="Crous P."/>
            <person name="Grigoriev I."/>
        </authorList>
    </citation>
    <scope>NUCLEOTIDE SEQUENCE</scope>
    <source>
        <strain evidence="2">CBS 480.64</strain>
    </source>
</reference>
<evidence type="ECO:0000256" key="1">
    <source>
        <dbReference type="SAM" id="MobiDB-lite"/>
    </source>
</evidence>
<evidence type="ECO:0000313" key="2">
    <source>
        <dbReference type="EMBL" id="KAF2859159.1"/>
    </source>
</evidence>
<sequence length="134" mass="15203">MWQKNNTITLKYTTQMRKGMGYSQNFYKDPKNHPAPTTRRKINITPLSSLVSKRMGTPRKNRFYEPPLQTASTNRPAPKTPMQATPQHQIPHHQEGDTCLAPRQSPLLAPETPALSRTTSARVQNVEYVPLPTP</sequence>
<name>A0A6A7BWS8_9PEZI</name>
<organism evidence="2 3">
    <name type="scientific">Piedraia hortae CBS 480.64</name>
    <dbReference type="NCBI Taxonomy" id="1314780"/>
    <lineage>
        <taxon>Eukaryota</taxon>
        <taxon>Fungi</taxon>
        <taxon>Dikarya</taxon>
        <taxon>Ascomycota</taxon>
        <taxon>Pezizomycotina</taxon>
        <taxon>Dothideomycetes</taxon>
        <taxon>Dothideomycetidae</taxon>
        <taxon>Capnodiales</taxon>
        <taxon>Piedraiaceae</taxon>
        <taxon>Piedraia</taxon>
    </lineage>
</organism>
<evidence type="ECO:0000313" key="3">
    <source>
        <dbReference type="Proteomes" id="UP000799421"/>
    </source>
</evidence>
<accession>A0A6A7BWS8</accession>